<evidence type="ECO:0000259" key="4">
    <source>
        <dbReference type="PROSITE" id="PS50968"/>
    </source>
</evidence>
<reference evidence="6" key="1">
    <citation type="journal article" date="2019" name="Int. J. Syst. Evol. Microbiol.">
        <title>The Global Catalogue of Microorganisms (GCM) 10K type strain sequencing project: providing services to taxonomists for standard genome sequencing and annotation.</title>
        <authorList>
            <consortium name="The Broad Institute Genomics Platform"/>
            <consortium name="The Broad Institute Genome Sequencing Center for Infectious Disease"/>
            <person name="Wu L."/>
            <person name="Ma J."/>
        </authorList>
    </citation>
    <scope>NUCLEOTIDE SEQUENCE [LARGE SCALE GENOMIC DNA]</scope>
    <source>
        <strain evidence="6">CCUG 15531</strain>
    </source>
</reference>
<keyword evidence="5" id="KW-0436">Ligase</keyword>
<comment type="pathway">
    <text evidence="3">Lipid metabolism; fatty acid biosynthesis.</text>
</comment>
<comment type="function">
    <text evidence="3">This protein is a component of the acetyl coenzyme A carboxylase complex; first, biotin carboxylase catalyzes the carboxylation of the carrier protein and then the transcarboxylase transfers the carboxyl group to form malonyl-CoA.</text>
</comment>
<keyword evidence="3" id="KW-0443">Lipid metabolism</keyword>
<dbReference type="NCBIfam" id="NF005457">
    <property type="entry name" value="PRK07051.1"/>
    <property type="match status" value="1"/>
</dbReference>
<keyword evidence="2 3" id="KW-0092">Biotin</keyword>
<dbReference type="PRINTS" id="PR01071">
    <property type="entry name" value="ACOABIOTINCC"/>
</dbReference>
<name>A0ABW4MGK0_9BACI</name>
<evidence type="ECO:0000313" key="6">
    <source>
        <dbReference type="Proteomes" id="UP001597227"/>
    </source>
</evidence>
<keyword evidence="3" id="KW-0276">Fatty acid metabolism</keyword>
<dbReference type="PANTHER" id="PTHR45266:SF3">
    <property type="entry name" value="OXALOACETATE DECARBOXYLASE ALPHA CHAIN"/>
    <property type="match status" value="1"/>
</dbReference>
<dbReference type="InterPro" id="IPR001249">
    <property type="entry name" value="AcCoA_biotinCC"/>
</dbReference>
<dbReference type="InterPro" id="IPR011053">
    <property type="entry name" value="Single_hybrid_motif"/>
</dbReference>
<dbReference type="RefSeq" id="WP_304218487.1">
    <property type="nucleotide sequence ID" value="NZ_JBHUEK010000004.1"/>
</dbReference>
<evidence type="ECO:0000256" key="3">
    <source>
        <dbReference type="RuleBase" id="RU364072"/>
    </source>
</evidence>
<dbReference type="GO" id="GO:0003989">
    <property type="term" value="F:acetyl-CoA carboxylase activity"/>
    <property type="evidence" value="ECO:0007669"/>
    <property type="project" value="UniProtKB-EC"/>
</dbReference>
<organism evidence="5 6">
    <name type="scientific">Fredinandcohnia salidurans</name>
    <dbReference type="NCBI Taxonomy" id="2595041"/>
    <lineage>
        <taxon>Bacteria</taxon>
        <taxon>Bacillati</taxon>
        <taxon>Bacillota</taxon>
        <taxon>Bacilli</taxon>
        <taxon>Bacillales</taxon>
        <taxon>Bacillaceae</taxon>
        <taxon>Fredinandcohnia</taxon>
    </lineage>
</organism>
<dbReference type="NCBIfam" id="TIGR00531">
    <property type="entry name" value="BCCP"/>
    <property type="match status" value="1"/>
</dbReference>
<comment type="caution">
    <text evidence="5">The sequence shown here is derived from an EMBL/GenBank/DDBJ whole genome shotgun (WGS) entry which is preliminary data.</text>
</comment>
<dbReference type="PANTHER" id="PTHR45266">
    <property type="entry name" value="OXALOACETATE DECARBOXYLASE ALPHA CHAIN"/>
    <property type="match status" value="1"/>
</dbReference>
<dbReference type="PROSITE" id="PS50968">
    <property type="entry name" value="BIOTINYL_LIPOYL"/>
    <property type="match status" value="1"/>
</dbReference>
<evidence type="ECO:0000256" key="1">
    <source>
        <dbReference type="ARBA" id="ARBA00017562"/>
    </source>
</evidence>
<dbReference type="InterPro" id="IPR000089">
    <property type="entry name" value="Biotin_lipoyl"/>
</dbReference>
<keyword evidence="3" id="KW-0444">Lipid biosynthesis</keyword>
<dbReference type="CDD" id="cd06850">
    <property type="entry name" value="biotinyl_domain"/>
    <property type="match status" value="1"/>
</dbReference>
<dbReference type="Proteomes" id="UP001597227">
    <property type="component" value="Unassembled WGS sequence"/>
</dbReference>
<evidence type="ECO:0000313" key="5">
    <source>
        <dbReference type="EMBL" id="MFD1777149.1"/>
    </source>
</evidence>
<dbReference type="InterPro" id="IPR050709">
    <property type="entry name" value="Biotin_Carboxyl_Carrier/Decarb"/>
</dbReference>
<feature type="domain" description="Lipoyl-binding" evidence="4">
    <location>
        <begin position="91"/>
        <end position="167"/>
    </location>
</feature>
<dbReference type="Pfam" id="PF00364">
    <property type="entry name" value="Biotin_lipoyl"/>
    <property type="match status" value="1"/>
</dbReference>
<dbReference type="Gene3D" id="2.40.50.100">
    <property type="match status" value="1"/>
</dbReference>
<protein>
    <recommendedName>
        <fullName evidence="1 3">Biotin carboxyl carrier protein of acetyl-CoA carboxylase</fullName>
    </recommendedName>
</protein>
<evidence type="ECO:0000256" key="2">
    <source>
        <dbReference type="ARBA" id="ARBA00023267"/>
    </source>
</evidence>
<sequence>MFKIQELRELIKLVDHSNIDEFTFESEGSKIKMKKSKETTVQTIVESKVQAQPVAPVVSEVAQPAAQAQPVQPQAQPAEPVTAAPAVDENLHKIVSPMVGTFYASPSPDAGAYVQKGDKVKEDSVVCIVEAMKLFNEIEAEVNGEIVEILVENGQLVEYGQPLFLVKA</sequence>
<accession>A0ABW4MGK0</accession>
<keyword evidence="6" id="KW-1185">Reference proteome</keyword>
<dbReference type="EMBL" id="JBHUEK010000004">
    <property type="protein sequence ID" value="MFD1777149.1"/>
    <property type="molecule type" value="Genomic_DNA"/>
</dbReference>
<gene>
    <name evidence="5" type="primary">accB</name>
    <name evidence="5" type="ORF">ACFSFW_00465</name>
</gene>
<keyword evidence="3" id="KW-0275">Fatty acid biosynthesis</keyword>
<proteinExistence type="predicted"/>
<dbReference type="SUPFAM" id="SSF51230">
    <property type="entry name" value="Single hybrid motif"/>
    <property type="match status" value="1"/>
</dbReference>